<feature type="transmembrane region" description="Helical" evidence="10">
    <location>
        <begin position="444"/>
        <end position="462"/>
    </location>
</feature>
<evidence type="ECO:0000256" key="2">
    <source>
        <dbReference type="ARBA" id="ARBA00004141"/>
    </source>
</evidence>
<feature type="transmembrane region" description="Helical" evidence="10">
    <location>
        <begin position="6"/>
        <end position="25"/>
    </location>
</feature>
<dbReference type="GO" id="GO:0003954">
    <property type="term" value="F:NADH dehydrogenase activity"/>
    <property type="evidence" value="ECO:0007669"/>
    <property type="project" value="TreeGrafter"/>
</dbReference>
<feature type="transmembrane region" description="Helical" evidence="10">
    <location>
        <begin position="46"/>
        <end position="72"/>
    </location>
</feature>
<proteinExistence type="inferred from homology"/>
<geneLocation type="mitochondrion" evidence="13"/>
<evidence type="ECO:0000256" key="7">
    <source>
        <dbReference type="ARBA" id="ARBA00022989"/>
    </source>
</evidence>
<dbReference type="GO" id="GO:0015990">
    <property type="term" value="P:electron transport coupled proton transport"/>
    <property type="evidence" value="ECO:0007669"/>
    <property type="project" value="TreeGrafter"/>
</dbReference>
<reference evidence="13" key="1">
    <citation type="submission" date="2017-03" db="EMBL/GenBank/DDBJ databases">
        <title>The First Mitochondrial Genome for Eustenogaster scitula (Hymenoptera: Vespoidea: Stenogastrinae) with Phylogenetic Implications.</title>
        <authorList>
            <person name="Huang P."/>
            <person name="Peng Y."/>
            <person name="Chen B."/>
            <person name="Li T.-J."/>
        </authorList>
    </citation>
    <scope>NUCLEOTIDE SEQUENCE</scope>
</reference>
<feature type="transmembrane region" description="Helical" evidence="10">
    <location>
        <begin position="505"/>
        <end position="524"/>
    </location>
</feature>
<dbReference type="RefSeq" id="YP_009681750.1">
    <property type="nucleotide sequence ID" value="NC_044146.1"/>
</dbReference>
<feature type="transmembrane region" description="Helical" evidence="10">
    <location>
        <begin position="109"/>
        <end position="127"/>
    </location>
</feature>
<keyword evidence="10" id="KW-0830">Ubiquinone</keyword>
<dbReference type="AlphaFoldDB" id="A0A509ZW70"/>
<dbReference type="EMBL" id="KY856830">
    <property type="protein sequence ID" value="ARO89845.1"/>
    <property type="molecule type" value="Genomic_DNA"/>
</dbReference>
<comment type="catalytic activity">
    <reaction evidence="9 10">
        <text>a ubiquinone + NADH + 5 H(+)(in) = a ubiquinol + NAD(+) + 4 H(+)(out)</text>
        <dbReference type="Rhea" id="RHEA:29091"/>
        <dbReference type="Rhea" id="RHEA-COMP:9565"/>
        <dbReference type="Rhea" id="RHEA-COMP:9566"/>
        <dbReference type="ChEBI" id="CHEBI:15378"/>
        <dbReference type="ChEBI" id="CHEBI:16389"/>
        <dbReference type="ChEBI" id="CHEBI:17976"/>
        <dbReference type="ChEBI" id="CHEBI:57540"/>
        <dbReference type="ChEBI" id="CHEBI:57945"/>
        <dbReference type="EC" id="7.1.1.2"/>
    </reaction>
</comment>
<feature type="domain" description="NADH:quinone oxidoreductase/Mrp antiporter transmembrane" evidence="11">
    <location>
        <begin position="102"/>
        <end position="376"/>
    </location>
</feature>
<feature type="transmembrane region" description="Helical" evidence="10">
    <location>
        <begin position="232"/>
        <end position="253"/>
    </location>
</feature>
<keyword evidence="5 10" id="KW-0812">Transmembrane</keyword>
<feature type="transmembrane region" description="Helical" evidence="10">
    <location>
        <begin position="171"/>
        <end position="189"/>
    </location>
</feature>
<dbReference type="InterPro" id="IPR001750">
    <property type="entry name" value="ND/Mrp_TM"/>
</dbReference>
<sequence length="552" mass="65100">MVYFYVYMFEFLSILSFTLSMNLFIMKESIFLEYNLIEINSINYKAVYLIDWSSMLFFSVILMISGMVIMYSNKYMNSDKKMNYFIFMIVLFVSSMVLLIFSANMFSMILGWDGLGMISFILIIYYQSNMSLNYGFVTVMINRLGDSFLMICMGCMLVNGLLIFKLYYKETILLFMIIGAITKSAQFPFSSWLPKAMAAPTPVSSLVHSSTLVTAGIYLIMRFDLINLSMFYSVVFLVVSVFTMLISSIVASFESDLKKIIAFSTLSQLGFIMSTLLVGMKDLAFFHLLIHAYFKSMMFMSGGEIIHLLNLNQNLMFMGKLWKHMPFTSMIFLGSTMSLGGFPFMSGFFSKDLILEKFIMYKFSYFLFFMIFLSCMFTVIYSVRLILSIFYLNNKNSFFHNLKEDLDMNLSMLMNFMMSVVGGKYFFFMLFFTDIIILGKIEKLLMLILILISVCLGVILYFNFKYLKLLKVKYMFNSLFYLDWILSMFSKLMKLVYFETNLEKMVFFLFNTFYYFSFYLYKFIYKISKFNLFFFLMVLYFFMFIILLKLYF</sequence>
<evidence type="ECO:0000256" key="8">
    <source>
        <dbReference type="ARBA" id="ARBA00023136"/>
    </source>
</evidence>
<dbReference type="Pfam" id="PF00361">
    <property type="entry name" value="Proton_antipo_M"/>
    <property type="match status" value="1"/>
</dbReference>
<comment type="function">
    <text evidence="1">Core subunit of the mitochondrial membrane respiratory chain NADH dehydrogenase (Complex I) that is believed to belong to the minimal assembly required for catalysis. Complex I functions in the transfer of electrons from NADH to the respiratory chain. The immediate electron acceptor for the enzyme is believed to be ubiquinone.</text>
</comment>
<feature type="transmembrane region" description="Helical" evidence="10">
    <location>
        <begin position="147"/>
        <end position="164"/>
    </location>
</feature>
<dbReference type="Pfam" id="PF00662">
    <property type="entry name" value="Proton_antipo_N"/>
    <property type="match status" value="1"/>
</dbReference>
<keyword evidence="7 10" id="KW-1133">Transmembrane helix</keyword>
<comment type="function">
    <text evidence="10">Core subunit of the mitochondrial membrane respiratory chain NADH dehydrogenase (Complex I) which catalyzes electron transfer from NADH through the respiratory chain, using ubiquinone as an electron acceptor. Essential for the catalytic activity and assembly of complex I.</text>
</comment>
<comment type="subcellular location">
    <subcellularLocation>
        <location evidence="2">Membrane</location>
        <topology evidence="2">Multi-pass membrane protein</topology>
    </subcellularLocation>
</comment>
<dbReference type="InterPro" id="IPR001516">
    <property type="entry name" value="Proton_antipo_N"/>
</dbReference>
<keyword evidence="10 13" id="KW-0496">Mitochondrion</keyword>
<dbReference type="PRINTS" id="PR01434">
    <property type="entry name" value="NADHDHGNASE5"/>
</dbReference>
<dbReference type="PANTHER" id="PTHR42829:SF2">
    <property type="entry name" value="NADH-UBIQUINONE OXIDOREDUCTASE CHAIN 5"/>
    <property type="match status" value="1"/>
</dbReference>
<feature type="transmembrane region" description="Helical" evidence="10">
    <location>
        <begin position="412"/>
        <end position="432"/>
    </location>
</feature>
<dbReference type="InterPro" id="IPR003945">
    <property type="entry name" value="NU5C-like"/>
</dbReference>
<accession>A0A509ZW70</accession>
<dbReference type="CTD" id="4540"/>
<dbReference type="GeneID" id="41039691"/>
<evidence type="ECO:0000256" key="1">
    <source>
        <dbReference type="ARBA" id="ARBA00003257"/>
    </source>
</evidence>
<organism evidence="13">
    <name type="scientific">Eustenogaster scitula</name>
    <dbReference type="NCBI Taxonomy" id="1980568"/>
    <lineage>
        <taxon>Eukaryota</taxon>
        <taxon>Metazoa</taxon>
        <taxon>Ecdysozoa</taxon>
        <taxon>Arthropoda</taxon>
        <taxon>Hexapoda</taxon>
        <taxon>Insecta</taxon>
        <taxon>Pterygota</taxon>
        <taxon>Neoptera</taxon>
        <taxon>Endopterygota</taxon>
        <taxon>Hymenoptera</taxon>
        <taxon>Apocrita</taxon>
        <taxon>Aculeata</taxon>
        <taxon>Vespoidea</taxon>
        <taxon>Vespidae</taxon>
        <taxon>Stenogastrinae</taxon>
        <taxon>Eustenogaster</taxon>
    </lineage>
</organism>
<dbReference type="GO" id="GO:0016020">
    <property type="term" value="C:membrane"/>
    <property type="evidence" value="ECO:0007669"/>
    <property type="project" value="UniProtKB-SubCell"/>
</dbReference>
<evidence type="ECO:0000256" key="4">
    <source>
        <dbReference type="ARBA" id="ARBA00021096"/>
    </source>
</evidence>
<evidence type="ECO:0000256" key="9">
    <source>
        <dbReference type="ARBA" id="ARBA00049551"/>
    </source>
</evidence>
<feature type="transmembrane region" description="Helical" evidence="10">
    <location>
        <begin position="201"/>
        <end position="220"/>
    </location>
</feature>
<feature type="domain" description="NADH-Ubiquinone oxidoreductase (complex I) chain 5 N-terminal" evidence="12">
    <location>
        <begin position="37"/>
        <end position="85"/>
    </location>
</feature>
<protein>
    <recommendedName>
        <fullName evidence="4 10">NADH-ubiquinone oxidoreductase chain 5</fullName>
        <ecNumber evidence="3 10">7.1.1.2</ecNumber>
    </recommendedName>
</protein>
<feature type="transmembrane region" description="Helical" evidence="10">
    <location>
        <begin position="363"/>
        <end position="392"/>
    </location>
</feature>
<evidence type="ECO:0000256" key="5">
    <source>
        <dbReference type="ARBA" id="ARBA00022692"/>
    </source>
</evidence>
<keyword evidence="6" id="KW-0249">Electron transport</keyword>
<keyword evidence="10" id="KW-0813">Transport</keyword>
<feature type="transmembrane region" description="Helical" evidence="10">
    <location>
        <begin position="84"/>
        <end position="102"/>
    </location>
</feature>
<dbReference type="EC" id="7.1.1.2" evidence="3 10"/>
<evidence type="ECO:0000256" key="10">
    <source>
        <dbReference type="RuleBase" id="RU003404"/>
    </source>
</evidence>
<feature type="transmembrane region" description="Helical" evidence="10">
    <location>
        <begin position="292"/>
        <end position="310"/>
    </location>
</feature>
<feature type="transmembrane region" description="Helical" evidence="10">
    <location>
        <begin position="259"/>
        <end position="280"/>
    </location>
</feature>
<evidence type="ECO:0000256" key="6">
    <source>
        <dbReference type="ARBA" id="ARBA00022982"/>
    </source>
</evidence>
<evidence type="ECO:0000256" key="3">
    <source>
        <dbReference type="ARBA" id="ARBA00012944"/>
    </source>
</evidence>
<keyword evidence="8 10" id="KW-0472">Membrane</keyword>
<dbReference type="GO" id="GO:0042773">
    <property type="term" value="P:ATP synthesis coupled electron transport"/>
    <property type="evidence" value="ECO:0007669"/>
    <property type="project" value="InterPro"/>
</dbReference>
<dbReference type="GO" id="GO:0008137">
    <property type="term" value="F:NADH dehydrogenase (ubiquinone) activity"/>
    <property type="evidence" value="ECO:0007669"/>
    <property type="project" value="UniProtKB-EC"/>
</dbReference>
<gene>
    <name evidence="13" type="primary">ND5</name>
</gene>
<feature type="transmembrane region" description="Helical" evidence="10">
    <location>
        <begin position="474"/>
        <end position="493"/>
    </location>
</feature>
<keyword evidence="10" id="KW-0520">NAD</keyword>
<feature type="transmembrane region" description="Helical" evidence="10">
    <location>
        <begin position="530"/>
        <end position="551"/>
    </location>
</feature>
<evidence type="ECO:0000313" key="13">
    <source>
        <dbReference type="EMBL" id="ARO89845.1"/>
    </source>
</evidence>
<feature type="transmembrane region" description="Helical" evidence="10">
    <location>
        <begin position="330"/>
        <end position="351"/>
    </location>
</feature>
<dbReference type="PANTHER" id="PTHR42829">
    <property type="entry name" value="NADH-UBIQUINONE OXIDOREDUCTASE CHAIN 5"/>
    <property type="match status" value="1"/>
</dbReference>
<evidence type="ECO:0000259" key="12">
    <source>
        <dbReference type="Pfam" id="PF00662"/>
    </source>
</evidence>
<evidence type="ECO:0000259" key="11">
    <source>
        <dbReference type="Pfam" id="PF00361"/>
    </source>
</evidence>
<name>A0A509ZW70_9HYME</name>
<comment type="similarity">
    <text evidence="10">Belongs to the complex I subunit 5 family.</text>
</comment>